<dbReference type="PANTHER" id="PTHR35037:SF3">
    <property type="entry name" value="C-TERMINAL REGION OF AIDA-LIKE PROTEIN"/>
    <property type="match status" value="1"/>
</dbReference>
<dbReference type="SUPFAM" id="SSF51126">
    <property type="entry name" value="Pectin lyase-like"/>
    <property type="match status" value="4"/>
</dbReference>
<dbReference type="Proteomes" id="UP001165653">
    <property type="component" value="Unassembled WGS sequence"/>
</dbReference>
<dbReference type="PANTHER" id="PTHR35037">
    <property type="entry name" value="C-TERMINAL REGION OF AIDA-LIKE PROTEIN"/>
    <property type="match status" value="1"/>
</dbReference>
<dbReference type="Pfam" id="PF12951">
    <property type="entry name" value="PATR"/>
    <property type="match status" value="10"/>
</dbReference>
<feature type="signal peptide" evidence="2">
    <location>
        <begin position="1"/>
        <end position="28"/>
    </location>
</feature>
<evidence type="ECO:0000313" key="3">
    <source>
        <dbReference type="EMBL" id="MCW1914047.1"/>
    </source>
</evidence>
<gene>
    <name evidence="3" type="ORF">OJ996_10705</name>
</gene>
<keyword evidence="1 2" id="KW-0732">Signal</keyword>
<protein>
    <submittedName>
        <fullName evidence="3">Autotransporter-associated beta strand repeat-containing protein</fullName>
    </submittedName>
</protein>
<keyword evidence="4" id="KW-1185">Reference proteome</keyword>
<dbReference type="InterPro" id="IPR051551">
    <property type="entry name" value="Autotransporter_adhesion"/>
</dbReference>
<dbReference type="NCBIfam" id="TIGR02601">
    <property type="entry name" value="autotrns_rpt"/>
    <property type="match status" value="7"/>
</dbReference>
<evidence type="ECO:0000313" key="4">
    <source>
        <dbReference type="Proteomes" id="UP001165653"/>
    </source>
</evidence>
<dbReference type="InterPro" id="IPR011050">
    <property type="entry name" value="Pectin_lyase_fold/virulence"/>
</dbReference>
<proteinExistence type="predicted"/>
<comment type="caution">
    <text evidence="3">The sequence shown here is derived from an EMBL/GenBank/DDBJ whole genome shotgun (WGS) entry which is preliminary data.</text>
</comment>
<organism evidence="3 4">
    <name type="scientific">Luteolibacter rhizosphaerae</name>
    <dbReference type="NCBI Taxonomy" id="2989719"/>
    <lineage>
        <taxon>Bacteria</taxon>
        <taxon>Pseudomonadati</taxon>
        <taxon>Verrucomicrobiota</taxon>
        <taxon>Verrucomicrobiia</taxon>
        <taxon>Verrucomicrobiales</taxon>
        <taxon>Verrucomicrobiaceae</taxon>
        <taxon>Luteolibacter</taxon>
    </lineage>
</organism>
<accession>A0ABT3G2I0</accession>
<evidence type="ECO:0000256" key="1">
    <source>
        <dbReference type="ARBA" id="ARBA00022729"/>
    </source>
</evidence>
<reference evidence="3" key="1">
    <citation type="submission" date="2022-10" db="EMBL/GenBank/DDBJ databases">
        <title>Luteolibacter sp. GHJ8, whole genome shotgun sequencing project.</title>
        <authorList>
            <person name="Zhao G."/>
            <person name="Shen L."/>
        </authorList>
    </citation>
    <scope>NUCLEOTIDE SEQUENCE</scope>
    <source>
        <strain evidence="3">GHJ8</strain>
    </source>
</reference>
<feature type="chain" id="PRO_5045327555" evidence="2">
    <location>
        <begin position="29"/>
        <end position="1791"/>
    </location>
</feature>
<evidence type="ECO:0000256" key="2">
    <source>
        <dbReference type="SAM" id="SignalP"/>
    </source>
</evidence>
<name>A0ABT3G2I0_9BACT</name>
<dbReference type="EMBL" id="JAPDDR010000005">
    <property type="protein sequence ID" value="MCW1914047.1"/>
    <property type="molecule type" value="Genomic_DNA"/>
</dbReference>
<sequence>MKNSPSGSGVRAALLACATACAFTSAHAQNGTWTGTASPGLWSDSANWSGGTIANGAGNTANFSTIDIPDGTFIAALDTPRTIGSITFGDTNTSSAGFWVIDNNVDPLNILTLDGSPVITVNALGTDALAEISAQITGTAGLAKAGPGTLTLSGANTYSGTTAVNAGTLNLSNATAIGTSTLTISGGNIGNPVGAVTLTNNNAQNWNSNFSYTGPGNLALGAGAVSIPSAITLTSHSGSLNVGGVITGAGNFTKDGNGEVLLSGLNAATFTGPMTIKGGLLRIRGNLASSAAGAALNQEPIGPATKTITFEGGSVMLNGATGSNGPTVVGFTNPLVVPAGQTGAVFTMQRGDFNSTITGSGSLNVICNYVRGNMNGNWTGFTGTVTASSAGTGNSEWRLNGTNMLHAGLSLHVTNAGVFQIFNPPNNAIGTTHAIGKLSGTASAYMGGSTVNGRFVNWQVGALNQDSEYAGIIANSTGAARLYKVGTGTLTLSGPNTYTGDTQLNAGTLKVGNGATGSLAATNVITTAGTTLVFDRDNSADSVYPGILSGPGTVIKRGNGRVNFNGINTYTAGTSIEGGTIGINSTASLGDAAGAVSFTVSNGGIIATAPGIVTPRSFTVASGITASFGAATAADSYEITSPISGAGALAVNGSGVVTLSAANTYGGSTAISSGTLVAANASGSATSTGAVSLAGGATLGGTGSIAGATTTTSGSHLRPGAVTPAATAVGTLTTGSLALAGGTTLHAEFTDSTVYDKIVVSNTNGLTAAASLANPVMVDLRVANSTAKWTTPGTYDLIQFAGSFTGNANDLFEVDPASQQAGLTYTFSVAGNSIRLTVGGALPSIWNVDAAGNWSIAGNWLNGAPNGIGATATFGSTITGPRTVTLDASRTAGILQFNNANSYTITGSTPVLTLDQSTGSSEINILQGDHTIAAKLALTDPLLVTLANAGDSIALLGDISGAGSITKSSPGDLSLGGSNTFAGAVNFSNGLLTFGNNSLGSGSLTLNAATLAWSPSNTQDISNRAITFGDSPVTFLMDSNVTLANNFGLTGLAPFNKDGGGTLTLAADTTFLGNVSVLNGALTLGNGGTTGSVLGDIALTAVGTTLTVNRSDSPLIGNLITGSGDLVLTGAGDKALSRANTFTGTTAILGGKLVLLEALALQNSTLLYNNGGGTLDFDNLFAATIGALEGNKDLALDNIFTTPVALTAGGNGATTSYTGILSGSGSFVKTGTGTLSLSGVHTFSGSTAVNGGTLVIEPTAVLNNSAINVGATGRLVINGGTITSVGTGNVANSPAGPATFELVTGSASFPAGLNGTGNSANNYLISAIGGTLTASSMSIGRGGLIYTAEPVEGSTGIGFYVNGADVDIAGGLSMGVTSGANSSVSARIDSGSLDIGGPIVVGLNNGGRWSVIDVNGGTFTSSDAAAGITLGGPLQGNAALLARNGVASVERIQFGQGAIAGTSTVNVMNIGELYVGSGGMVLGSTAPGFVATLKLSGGILGAKAPWSTSLPVVTSGNFTVKAANASGTANNITFTGALSGTGNLDKTGAGTLALNGGYSHTGTTTVSLGTLTLPTATLSDTAAVEVKTGGTLNLTHGQQDTVAAFLVNGTAQGTGIFTSTSHPGLITGSGSLRVVSDPFAGWISGYPTLTGPDADKSADPDRDGLSNFEEFALNENPTLRAASGKIRSRIETVAGNQALVITLPARNGATFDNLPGPAADATIDKVIYTIRGGNNLSVFDQGVSEIVASTAGMPSLDTGWTYHSFRLNGNIGGGTPRGPKGFIDIQITESP</sequence>
<dbReference type="RefSeq" id="WP_264513552.1">
    <property type="nucleotide sequence ID" value="NZ_JAPDDR010000005.1"/>
</dbReference>
<dbReference type="InterPro" id="IPR013425">
    <property type="entry name" value="Autotrns_rpt"/>
</dbReference>